<keyword evidence="5" id="KW-1185">Reference proteome</keyword>
<dbReference type="Proteomes" id="UP000801428">
    <property type="component" value="Unassembled WGS sequence"/>
</dbReference>
<proteinExistence type="predicted"/>
<dbReference type="EMBL" id="SWKU01000010">
    <property type="protein sequence ID" value="KAF3003181.1"/>
    <property type="molecule type" value="Genomic_DNA"/>
</dbReference>
<comment type="caution">
    <text evidence="4">The sequence shown here is derived from an EMBL/GenBank/DDBJ whole genome shotgun (WGS) entry which is preliminary data.</text>
</comment>
<evidence type="ECO:0008006" key="6">
    <source>
        <dbReference type="Google" id="ProtNLM"/>
    </source>
</evidence>
<comment type="subcellular location">
    <subcellularLocation>
        <location evidence="1">Nucleus</location>
    </subcellularLocation>
</comment>
<dbReference type="GO" id="GO:0005634">
    <property type="term" value="C:nucleus"/>
    <property type="evidence" value="ECO:0007669"/>
    <property type="project" value="UniProtKB-SubCell"/>
</dbReference>
<dbReference type="GO" id="GO:0045944">
    <property type="term" value="P:positive regulation of transcription by RNA polymerase II"/>
    <property type="evidence" value="ECO:0007669"/>
    <property type="project" value="TreeGrafter"/>
</dbReference>
<protein>
    <recommendedName>
        <fullName evidence="6">C6 transcription factor</fullName>
    </recommendedName>
</protein>
<organism evidence="4 5">
    <name type="scientific">Curvularia kusanoi</name>
    <name type="common">Cochliobolus kusanoi</name>
    <dbReference type="NCBI Taxonomy" id="90978"/>
    <lineage>
        <taxon>Eukaryota</taxon>
        <taxon>Fungi</taxon>
        <taxon>Dikarya</taxon>
        <taxon>Ascomycota</taxon>
        <taxon>Pezizomycotina</taxon>
        <taxon>Dothideomycetes</taxon>
        <taxon>Pleosporomycetidae</taxon>
        <taxon>Pleosporales</taxon>
        <taxon>Pleosporineae</taxon>
        <taxon>Pleosporaceae</taxon>
        <taxon>Curvularia</taxon>
    </lineage>
</organism>
<dbReference type="InterPro" id="IPR021858">
    <property type="entry name" value="Fun_TF"/>
</dbReference>
<dbReference type="GO" id="GO:0000976">
    <property type="term" value="F:transcription cis-regulatory region binding"/>
    <property type="evidence" value="ECO:0007669"/>
    <property type="project" value="TreeGrafter"/>
</dbReference>
<dbReference type="OrthoDB" id="415590at2759"/>
<keyword evidence="2" id="KW-0539">Nucleus</keyword>
<accession>A0A9P4TFB0</accession>
<evidence type="ECO:0000313" key="5">
    <source>
        <dbReference type="Proteomes" id="UP000801428"/>
    </source>
</evidence>
<dbReference type="CDD" id="cd12148">
    <property type="entry name" value="fungal_TF_MHR"/>
    <property type="match status" value="1"/>
</dbReference>
<feature type="compositionally biased region" description="Polar residues" evidence="3">
    <location>
        <begin position="17"/>
        <end position="37"/>
    </location>
</feature>
<feature type="region of interest" description="Disordered" evidence="3">
    <location>
        <begin position="1"/>
        <end position="46"/>
    </location>
</feature>
<dbReference type="PANTHER" id="PTHR37534:SF24">
    <property type="entry name" value="MISCELLANEOUS ZN(II)2CYS6 TRANSCRIPTION FACTOR (EUROFUNG)-RELATED"/>
    <property type="match status" value="1"/>
</dbReference>
<dbReference type="Pfam" id="PF11951">
    <property type="entry name" value="Fungal_trans_2"/>
    <property type="match status" value="1"/>
</dbReference>
<evidence type="ECO:0000256" key="1">
    <source>
        <dbReference type="ARBA" id="ARBA00004123"/>
    </source>
</evidence>
<reference evidence="4" key="1">
    <citation type="submission" date="2019-04" db="EMBL/GenBank/DDBJ databases">
        <title>Sequencing of skin fungus with MAO and IRED activity.</title>
        <authorList>
            <person name="Marsaioli A.J."/>
            <person name="Bonatto J.M.C."/>
            <person name="Reis Junior O."/>
        </authorList>
    </citation>
    <scope>NUCLEOTIDE SEQUENCE</scope>
    <source>
        <strain evidence="4">30M1</strain>
    </source>
</reference>
<dbReference type="GO" id="GO:0003700">
    <property type="term" value="F:DNA-binding transcription factor activity"/>
    <property type="evidence" value="ECO:0007669"/>
    <property type="project" value="TreeGrafter"/>
</dbReference>
<gene>
    <name evidence="4" type="ORF">E8E13_009357</name>
</gene>
<evidence type="ECO:0000256" key="2">
    <source>
        <dbReference type="ARBA" id="ARBA00023242"/>
    </source>
</evidence>
<feature type="compositionally biased region" description="Basic and acidic residues" evidence="3">
    <location>
        <begin position="1"/>
        <end position="14"/>
    </location>
</feature>
<evidence type="ECO:0000313" key="4">
    <source>
        <dbReference type="EMBL" id="KAF3003181.1"/>
    </source>
</evidence>
<name>A0A9P4TFB0_CURKU</name>
<dbReference type="AlphaFoldDB" id="A0A9P4TFB0"/>
<sequence length="488" mass="54838">MSDEPIAKRRRVDEEVSQNSTQGVNSGTPLFSPNDVQETGRGFENMDPFLSPVTASSWPFDEFAHDPDYLASQEALRSLMFDTARSVAPSRANTPIEGEEQDSAIRVKHILARGRRVQYLKNYLSNVAPWLDMFDCERAFGMQLPSLAKDSSPLLYAILAIGARQLERKNNIQSSFDSLELYQEAIRSLTPLLQARDVHVIAACVILCCLEMFSASAQDWRHHLEGCAAIFEAFGVNGFSGDVLQAIFWCYARMDVCGALISDGTESTLLKPSVWLPSGVTDEKVESLFRSYGTPDMYANHAVYLCAKTCELISDRNKYTELGVKNGCDPQQFHERCLLLWTQLADWFLHRPPEMLPIETVHTVPFPQVLFAHWAAISSNQLYHTSCVLLLNSNPRLKAALPRMPATSVMGHAKRICGISLTNPHEGCLNNAIQPLWIAGRLLSHSSEQALVVKTIRQIELMTGWTATWRIRDLENTWGYKIRSEEHC</sequence>
<dbReference type="PANTHER" id="PTHR37534">
    <property type="entry name" value="TRANSCRIPTIONAL ACTIVATOR PROTEIN UGA3"/>
    <property type="match status" value="1"/>
</dbReference>
<evidence type="ECO:0000256" key="3">
    <source>
        <dbReference type="SAM" id="MobiDB-lite"/>
    </source>
</evidence>